<reference evidence="5" key="1">
    <citation type="journal article" date="2019" name="Int. J. Syst. Evol. Microbiol.">
        <title>The Global Catalogue of Microorganisms (GCM) 10K type strain sequencing project: providing services to taxonomists for standard genome sequencing and annotation.</title>
        <authorList>
            <consortium name="The Broad Institute Genomics Platform"/>
            <consortium name="The Broad Institute Genome Sequencing Center for Infectious Disease"/>
            <person name="Wu L."/>
            <person name="Ma J."/>
        </authorList>
    </citation>
    <scope>NUCLEOTIDE SEQUENCE [LARGE SCALE GENOMIC DNA]</scope>
    <source>
        <strain evidence="5">CGMCC 4.1469</strain>
    </source>
</reference>
<evidence type="ECO:0000313" key="5">
    <source>
        <dbReference type="Proteomes" id="UP001596067"/>
    </source>
</evidence>
<organism evidence="4 5">
    <name type="scientific">Kitasatospora aburaviensis</name>
    <dbReference type="NCBI Taxonomy" id="67265"/>
    <lineage>
        <taxon>Bacteria</taxon>
        <taxon>Bacillati</taxon>
        <taxon>Actinomycetota</taxon>
        <taxon>Actinomycetes</taxon>
        <taxon>Kitasatosporales</taxon>
        <taxon>Streptomycetaceae</taxon>
        <taxon>Kitasatospora</taxon>
    </lineage>
</organism>
<gene>
    <name evidence="4" type="ORF">ACFP0N_05730</name>
</gene>
<feature type="compositionally biased region" description="Low complexity" evidence="1">
    <location>
        <begin position="1284"/>
        <end position="1299"/>
    </location>
</feature>
<feature type="region of interest" description="Disordered" evidence="1">
    <location>
        <begin position="348"/>
        <end position="439"/>
    </location>
</feature>
<feature type="compositionally biased region" description="Low complexity" evidence="1">
    <location>
        <begin position="1212"/>
        <end position="1232"/>
    </location>
</feature>
<feature type="region of interest" description="Disordered" evidence="1">
    <location>
        <begin position="1322"/>
        <end position="1351"/>
    </location>
</feature>
<feature type="region of interest" description="Disordered" evidence="1">
    <location>
        <begin position="1170"/>
        <end position="1246"/>
    </location>
</feature>
<feature type="compositionally biased region" description="Pro residues" evidence="1">
    <location>
        <begin position="1328"/>
        <end position="1340"/>
    </location>
</feature>
<feature type="transmembrane region" description="Helical" evidence="2">
    <location>
        <begin position="1017"/>
        <end position="1040"/>
    </location>
</feature>
<evidence type="ECO:0000259" key="3">
    <source>
        <dbReference type="Pfam" id="PF13699"/>
    </source>
</evidence>
<dbReference type="EMBL" id="JBHSOD010000004">
    <property type="protein sequence ID" value="MFC5884489.1"/>
    <property type="molecule type" value="Genomic_DNA"/>
</dbReference>
<comment type="caution">
    <text evidence="4">The sequence shown here is derived from an EMBL/GenBank/DDBJ whole genome shotgun (WGS) entry which is preliminary data.</text>
</comment>
<keyword evidence="5" id="KW-1185">Reference proteome</keyword>
<evidence type="ECO:0000256" key="1">
    <source>
        <dbReference type="SAM" id="MobiDB-lite"/>
    </source>
</evidence>
<keyword evidence="2" id="KW-0812">Transmembrane</keyword>
<dbReference type="InterPro" id="IPR025295">
    <property type="entry name" value="eCIS_core_dom"/>
</dbReference>
<feature type="compositionally biased region" description="Gly residues" evidence="1">
    <location>
        <begin position="376"/>
        <end position="399"/>
    </location>
</feature>
<accession>A0ABW1ERR7</accession>
<protein>
    <submittedName>
        <fullName evidence="4">DUF4157 domain-containing protein</fullName>
    </submittedName>
</protein>
<evidence type="ECO:0000256" key="2">
    <source>
        <dbReference type="SAM" id="Phobius"/>
    </source>
</evidence>
<feature type="transmembrane region" description="Helical" evidence="2">
    <location>
        <begin position="1061"/>
        <end position="1082"/>
    </location>
</feature>
<feature type="region of interest" description="Disordered" evidence="1">
    <location>
        <begin position="61"/>
        <end position="109"/>
    </location>
</feature>
<feature type="region of interest" description="Disordered" evidence="1">
    <location>
        <begin position="1522"/>
        <end position="1568"/>
    </location>
</feature>
<feature type="compositionally biased region" description="Gly residues" evidence="1">
    <location>
        <begin position="406"/>
        <end position="417"/>
    </location>
</feature>
<dbReference type="RefSeq" id="WP_313762608.1">
    <property type="nucleotide sequence ID" value="NZ_BAAAVH010000110.1"/>
</dbReference>
<feature type="region of interest" description="Disordered" evidence="1">
    <location>
        <begin position="457"/>
        <end position="545"/>
    </location>
</feature>
<evidence type="ECO:0000313" key="4">
    <source>
        <dbReference type="EMBL" id="MFC5884489.1"/>
    </source>
</evidence>
<feature type="compositionally biased region" description="Basic and acidic residues" evidence="1">
    <location>
        <begin position="1552"/>
        <end position="1568"/>
    </location>
</feature>
<keyword evidence="2" id="KW-1133">Transmembrane helix</keyword>
<feature type="compositionally biased region" description="Basic and acidic residues" evidence="1">
    <location>
        <begin position="74"/>
        <end position="83"/>
    </location>
</feature>
<name>A0ABW1ERR7_9ACTN</name>
<sequence>MTGERAPRAYDAAPSTHRHRAEAVADLLRAAPRGADGEAAERHADAVAEALLPLVETALLTGPQPAAPAAPPTRRADGRERDPVPPTGRPAEPEAAAGIGTPGEPLSPPLREAAQAALGVDLEPVRLHRGAAAEDTAAALGSRAYAFGAHVVLGAGWDGPGTASGRRLLAHELAHVAVQAHQCQARVQHETAAAVRAPAEDFDPADTGSDPARLIGAIPGIFSGLKTIRLDENARAAGVSRSVLQPAGCFVYTENYIVVLRPDGAVREVFEQDTSKSVMFDAPVLLLSEARTGLIWFVGLRGGTIAIQSFRRYATVPKPDRPGGESVLLAFLPGVMISSELARSLRRRARGGSGTGAEAPEWARGATASLRKRRTGGAGTAGEGAGGGARGEGTGGGGTADRSTGAGSGASGSGTGPAAGTPADATPLRGPATYEAGVSRTGVPELRITIDRASTTVPLRQDESEASLDRRVKAAEQALQESRDPSRPGRVAGRADTSNFAPPPPGTTGVVVPPEDAQDQARASAGPRTPGEHPPGGRAGANAPGYPAKMTMVGTPAEEAAVSSPAATNRFAMELDYAALSNGVQDEVFNRMQTVQFYWEIIEVTGRPDAAEKNRTTRVGEGSAKSEWDALGANLTRDQAAIAEDQANDLAMMRDQQWPWPARASYLAVIGLSNNVRLLGSVAGSFLDTVTKPLEERAISFDHEGDFLVRCVATPQWSDAAVADPEHHVLRASSFAVKPVRISSLGSRAAEGADREASSLAAARAELEKALASGDPRRIARARAELARLVAAARVSGFETYTRTVSALRGRLDAARRLRDHRARHTPVSELADDEVTLDIELIQTGRLVDDVIAETERQLTHVAGEGGSHERWVREQYGRFSPVGGVTDFRPRLALASEENGQVTEVRTMLGELRESREGDRRWALVDITSAGGRDVHVGCSALPGHAGQVAAIRDAFRVLAENSGYGRGTLAIRLPQELTAALGAPVPIEAAMRSAPGAHDRVMQRLRDLAIVAEIAGVFATGGLALAIGVAGGLAGAVTAIDSLARRYRTDHTWELSTVFDVLGVVGGIAFTLSVGTVIARNIAETGGAAGKLPSWINRVERTERGLHIHGVLTNGLQITVLIPLQLALEWNEIDHAEGLSEGERDSRRARALLGALRSGAITVVTAGGGLGLDRRPGAGGAEAPLPRGTGAPEAQHLADGSGPPRPPVREGAAPGARPEAGPAARAEGGAPAGAGGPAETAVADQVARARELAAGRLAADRRAAAAAEPRAAGPEHEQEGAGEPRTAAGTTRGTRPPVERPGDVNTAERDAAVRILGVRLGQERPPGPADPTAPRPRPGAFGGRTTSGEQAVATYDQAVAAARGAEVGLFFNPNTGEFAVQTGTEFSVRAPAGDGWQALVHLHPNPGNVIVRRMPAPADVALAVRAAFRSGSHTEFVQSTRPDGSTGITRVTVTTDPVRIVVEVPAAPGEPAQRIEVDSPEAYSREYGERTTYVDPTSPDYQWIVQDLHDYYRLREEDARSEAGLGPAESAEAEPGERTAAGTAKRRKAAEAAEAEAHEKTAAEAKAEATAEIARLRARLYYWRSTAGNDPAAAAHIDHHLAVLRDLAEAVRRGQPVEGVLAGIREDLPEQRSALRPVDAPRARSLAARARRTARRSRDPEAVAELTAIAAEADRLAARLAAGPDQDVRTAYDMLNRRANRATKRDFEVYIALDQPGERARMMAWFEENLTPLNATPVGELLVRDIMSHLETADALTLAQSPRAAGDKVASTAAMRRRVREGIEAGAYSDQYTALFRAAVRDAEAQGFTDGWPRTADGRVWEVDHVAELWLGGADDASNYLALPPAVHDQKSTILGRFRKEFRTRSTADESVDLRETDEPEPPSRTD</sequence>
<feature type="region of interest" description="Disordered" evidence="1">
    <location>
        <begin position="1867"/>
        <end position="1890"/>
    </location>
</feature>
<proteinExistence type="predicted"/>
<feature type="region of interest" description="Disordered" evidence="1">
    <location>
        <begin position="1263"/>
        <end position="1307"/>
    </location>
</feature>
<keyword evidence="2" id="KW-0472">Membrane</keyword>
<dbReference type="Pfam" id="PF13699">
    <property type="entry name" value="eCIS_core"/>
    <property type="match status" value="1"/>
</dbReference>
<feature type="compositionally biased region" description="Basic and acidic residues" evidence="1">
    <location>
        <begin position="460"/>
        <end position="474"/>
    </location>
</feature>
<dbReference type="Proteomes" id="UP001596067">
    <property type="component" value="Unassembled WGS sequence"/>
</dbReference>
<feature type="domain" description="eCIS core" evidence="3">
    <location>
        <begin position="105"/>
        <end position="181"/>
    </location>
</feature>